<dbReference type="Proteomes" id="UP000186955">
    <property type="component" value="Unassembled WGS sequence"/>
</dbReference>
<dbReference type="AlphaFoldDB" id="A0A1Q5U778"/>
<sequence length="87" mass="9983">MLKRFYDPQETIFDYLTHPSYVERRIVGVAEALDLSNNIFNPQDLLKLYNLSLTLSRVITAKANAKTLSNSPKCPARRWLSLLLEDA</sequence>
<keyword evidence="2" id="KW-1185">Reference proteome</keyword>
<reference evidence="1 2" key="1">
    <citation type="submission" date="2016-10" db="EMBL/GenBank/DDBJ databases">
        <title>Genome sequence of the ascomycete fungus Penicillium subrubescens.</title>
        <authorList>
            <person name="De Vries R.P."/>
            <person name="Peng M."/>
            <person name="Dilokpimol A."/>
            <person name="Hilden K."/>
            <person name="Makela M.R."/>
            <person name="Grigoriev I."/>
            <person name="Riley R."/>
            <person name="Granchi Z."/>
        </authorList>
    </citation>
    <scope>NUCLEOTIDE SEQUENCE [LARGE SCALE GENOMIC DNA]</scope>
    <source>
        <strain evidence="1 2">CBS 132785</strain>
    </source>
</reference>
<organism evidence="1 2">
    <name type="scientific">Penicillium subrubescens</name>
    <dbReference type="NCBI Taxonomy" id="1316194"/>
    <lineage>
        <taxon>Eukaryota</taxon>
        <taxon>Fungi</taxon>
        <taxon>Dikarya</taxon>
        <taxon>Ascomycota</taxon>
        <taxon>Pezizomycotina</taxon>
        <taxon>Eurotiomycetes</taxon>
        <taxon>Eurotiomycetidae</taxon>
        <taxon>Eurotiales</taxon>
        <taxon>Aspergillaceae</taxon>
        <taxon>Penicillium</taxon>
    </lineage>
</organism>
<evidence type="ECO:0000313" key="1">
    <source>
        <dbReference type="EMBL" id="OKP08337.1"/>
    </source>
</evidence>
<comment type="caution">
    <text evidence="1">The sequence shown here is derived from an EMBL/GenBank/DDBJ whole genome shotgun (WGS) entry which is preliminary data.</text>
</comment>
<evidence type="ECO:0000313" key="2">
    <source>
        <dbReference type="Proteomes" id="UP000186955"/>
    </source>
</evidence>
<name>A0A1Q5U778_9EURO</name>
<gene>
    <name evidence="1" type="ORF">PENSUB_5704</name>
</gene>
<protein>
    <submittedName>
        <fullName evidence="1">Uncharacterized protein</fullName>
    </submittedName>
</protein>
<dbReference type="EMBL" id="MNBE01000569">
    <property type="protein sequence ID" value="OKP08337.1"/>
    <property type="molecule type" value="Genomic_DNA"/>
</dbReference>
<proteinExistence type="predicted"/>
<accession>A0A1Q5U778</accession>